<dbReference type="EMBL" id="QJKJ01005313">
    <property type="protein sequence ID" value="RDX90706.1"/>
    <property type="molecule type" value="Genomic_DNA"/>
</dbReference>
<dbReference type="AlphaFoldDB" id="A0A371GJJ2"/>
<accession>A0A371GJJ2</accession>
<reference evidence="1" key="1">
    <citation type="submission" date="2018-05" db="EMBL/GenBank/DDBJ databases">
        <title>Draft genome of Mucuna pruriens seed.</title>
        <authorList>
            <person name="Nnadi N.E."/>
            <person name="Vos R."/>
            <person name="Hasami M.H."/>
            <person name="Devisetty U.K."/>
            <person name="Aguiy J.C."/>
        </authorList>
    </citation>
    <scope>NUCLEOTIDE SEQUENCE [LARGE SCALE GENOMIC DNA]</scope>
    <source>
        <strain evidence="1">JCA_2017</strain>
    </source>
</reference>
<feature type="non-terminal residue" evidence="1">
    <location>
        <position position="1"/>
    </location>
</feature>
<evidence type="ECO:0008006" key="3">
    <source>
        <dbReference type="Google" id="ProtNLM"/>
    </source>
</evidence>
<organism evidence="1 2">
    <name type="scientific">Mucuna pruriens</name>
    <name type="common">Velvet bean</name>
    <name type="synonym">Dolichos pruriens</name>
    <dbReference type="NCBI Taxonomy" id="157652"/>
    <lineage>
        <taxon>Eukaryota</taxon>
        <taxon>Viridiplantae</taxon>
        <taxon>Streptophyta</taxon>
        <taxon>Embryophyta</taxon>
        <taxon>Tracheophyta</taxon>
        <taxon>Spermatophyta</taxon>
        <taxon>Magnoliopsida</taxon>
        <taxon>eudicotyledons</taxon>
        <taxon>Gunneridae</taxon>
        <taxon>Pentapetalae</taxon>
        <taxon>rosids</taxon>
        <taxon>fabids</taxon>
        <taxon>Fabales</taxon>
        <taxon>Fabaceae</taxon>
        <taxon>Papilionoideae</taxon>
        <taxon>50 kb inversion clade</taxon>
        <taxon>NPAAA clade</taxon>
        <taxon>indigoferoid/millettioid clade</taxon>
        <taxon>Phaseoleae</taxon>
        <taxon>Mucuna</taxon>
    </lineage>
</organism>
<comment type="caution">
    <text evidence="1">The sequence shown here is derived from an EMBL/GenBank/DDBJ whole genome shotgun (WGS) entry which is preliminary data.</text>
</comment>
<evidence type="ECO:0000313" key="1">
    <source>
        <dbReference type="EMBL" id="RDX90706.1"/>
    </source>
</evidence>
<proteinExistence type="predicted"/>
<dbReference type="Proteomes" id="UP000257109">
    <property type="component" value="Unassembled WGS sequence"/>
</dbReference>
<sequence length="128" mass="15098">MSKWKIPPFLRNCKLDFYIDWELKVKQVVTGVRLVTLSFGDYALIWWNTMLDDMKRGVIEPCERVQECGGVPPNLGRVKRPLWLDSSWDMVELQNYDTPRELVHQVMKIEMQLRRRNASRRSIIGSSS</sequence>
<name>A0A371GJJ2_MUCPR</name>
<keyword evidence="2" id="KW-1185">Reference proteome</keyword>
<evidence type="ECO:0000313" key="2">
    <source>
        <dbReference type="Proteomes" id="UP000257109"/>
    </source>
</evidence>
<gene>
    <name evidence="1" type="ORF">CR513_27409</name>
</gene>
<protein>
    <recommendedName>
        <fullName evidence="3">Retrotransposon gag domain-containing protein</fullName>
    </recommendedName>
</protein>